<feature type="domain" description="Flagellar basal-body/hook protein C-terminal" evidence="9">
    <location>
        <begin position="92"/>
        <end position="132"/>
    </location>
</feature>
<dbReference type="GO" id="GO:0071978">
    <property type="term" value="P:bacterial-type flagellum-dependent swarming motility"/>
    <property type="evidence" value="ECO:0007669"/>
    <property type="project" value="TreeGrafter"/>
</dbReference>
<evidence type="ECO:0000256" key="2">
    <source>
        <dbReference type="ARBA" id="ARBA00009677"/>
    </source>
</evidence>
<feature type="region of interest" description="Disordered" evidence="7">
    <location>
        <begin position="65"/>
        <end position="91"/>
    </location>
</feature>
<evidence type="ECO:0000313" key="10">
    <source>
        <dbReference type="EMBL" id="BAU91501.1"/>
    </source>
</evidence>
<name>A0A160PHW5_9HYPH</name>
<keyword evidence="10" id="KW-0282">Flagellum</keyword>
<dbReference type="PANTHER" id="PTHR30435:SF2">
    <property type="entry name" value="FLAGELLAR BASAL-BODY ROD PROTEIN FLGC"/>
    <property type="match status" value="1"/>
</dbReference>
<organism evidence="10 11">
    <name type="scientific">Methylorubrum populi</name>
    <dbReference type="NCBI Taxonomy" id="223967"/>
    <lineage>
        <taxon>Bacteria</taxon>
        <taxon>Pseudomonadati</taxon>
        <taxon>Pseudomonadota</taxon>
        <taxon>Alphaproteobacteria</taxon>
        <taxon>Hyphomicrobiales</taxon>
        <taxon>Methylobacteriaceae</taxon>
        <taxon>Methylorubrum</taxon>
    </lineage>
</organism>
<evidence type="ECO:0000256" key="3">
    <source>
        <dbReference type="ARBA" id="ARBA00017941"/>
    </source>
</evidence>
<evidence type="ECO:0000259" key="8">
    <source>
        <dbReference type="Pfam" id="PF00460"/>
    </source>
</evidence>
<keyword evidence="10" id="KW-0966">Cell projection</keyword>
<evidence type="ECO:0000256" key="5">
    <source>
        <dbReference type="ARBA" id="ARBA00025933"/>
    </source>
</evidence>
<dbReference type="InterPro" id="IPR006299">
    <property type="entry name" value="FlgC"/>
</dbReference>
<dbReference type="OrthoDB" id="9813951at2"/>
<dbReference type="InterPro" id="IPR010930">
    <property type="entry name" value="Flg_bb/hook_C_dom"/>
</dbReference>
<gene>
    <name evidence="10" type="primary">flgC</name>
    <name evidence="10" type="ORF">MPPM_2896</name>
</gene>
<reference evidence="10 11" key="1">
    <citation type="journal article" date="2016" name="Genome Announc.">
        <title>Complete Genome Sequence of Methylobacterium populi P-1M, Isolated from Pink-Pigmented Household Biofilm.</title>
        <authorList>
            <person name="Morohoshi T."/>
            <person name="Ikeda T."/>
        </authorList>
    </citation>
    <scope>NUCLEOTIDE SEQUENCE [LARGE SCALE GENOMIC DNA]</scope>
    <source>
        <strain evidence="10 11">P-1M</strain>
    </source>
</reference>
<evidence type="ECO:0000313" key="11">
    <source>
        <dbReference type="Proteomes" id="UP000218288"/>
    </source>
</evidence>
<feature type="domain" description="Flagellar basal body rod protein N-terminal" evidence="8">
    <location>
        <begin position="9"/>
        <end position="34"/>
    </location>
</feature>
<dbReference type="Proteomes" id="UP000218288">
    <property type="component" value="Chromosome"/>
</dbReference>
<protein>
    <recommendedName>
        <fullName evidence="3 6">Flagellar basal-body rod protein FlgC</fullName>
    </recommendedName>
</protein>
<evidence type="ECO:0000256" key="1">
    <source>
        <dbReference type="ARBA" id="ARBA00004117"/>
    </source>
</evidence>
<dbReference type="RefSeq" id="WP_096485597.1">
    <property type="nucleotide sequence ID" value="NZ_AP014809.1"/>
</dbReference>
<keyword evidence="4 6" id="KW-0975">Bacterial flagellum</keyword>
<dbReference type="Pfam" id="PF00460">
    <property type="entry name" value="Flg_bb_rod"/>
    <property type="match status" value="1"/>
</dbReference>
<dbReference type="AlphaFoldDB" id="A0A160PHW5"/>
<dbReference type="InterPro" id="IPR019776">
    <property type="entry name" value="Flagellar_basal_body_rod_CS"/>
</dbReference>
<dbReference type="GO" id="GO:0030694">
    <property type="term" value="C:bacterial-type flagellum basal body, rod"/>
    <property type="evidence" value="ECO:0007669"/>
    <property type="project" value="UniProtKB-UniRule"/>
</dbReference>
<feature type="compositionally biased region" description="Basic and acidic residues" evidence="7">
    <location>
        <begin position="66"/>
        <end position="81"/>
    </location>
</feature>
<evidence type="ECO:0000256" key="4">
    <source>
        <dbReference type="ARBA" id="ARBA00023143"/>
    </source>
</evidence>
<dbReference type="InterPro" id="IPR001444">
    <property type="entry name" value="Flag_bb_rod_N"/>
</dbReference>
<proteinExistence type="inferred from homology"/>
<sequence>MDFLKSLGIAASGLKAQSGRMRIIAENIANADSTAQTAGGDPYRRKIPTFTSRFDRELNASVIEAGRVRRDPTPFRTKHDPGNPAADARGEVRLPNVNGLIENMDMREAQRSYEANLNMVTATRRMISRTLEILKA</sequence>
<accession>A0A160PHW5</accession>
<dbReference type="NCBIfam" id="TIGR01395">
    <property type="entry name" value="FlgC"/>
    <property type="match status" value="1"/>
</dbReference>
<dbReference type="Pfam" id="PF06429">
    <property type="entry name" value="Flg_bbr_C"/>
    <property type="match status" value="1"/>
</dbReference>
<dbReference type="PROSITE" id="PS00588">
    <property type="entry name" value="FLAGELLA_BB_ROD"/>
    <property type="match status" value="1"/>
</dbReference>
<comment type="subcellular location">
    <subcellularLocation>
        <location evidence="1 6">Bacterial flagellum basal body</location>
    </subcellularLocation>
</comment>
<comment type="similarity">
    <text evidence="2">Belongs to the flagella basal body rod proteins family.</text>
</comment>
<comment type="subunit">
    <text evidence="5 6">The basal body constitutes a major portion of the flagellar organelle and consists of four rings (L,P,S, and M) mounted on a central rod. The rod consists of about 26 subunits of FlgG in the distal portion, and FlgB, FlgC and FlgF are thought to build up the proximal portion of the rod with about 6 subunits each.</text>
</comment>
<keyword evidence="10" id="KW-0969">Cilium</keyword>
<evidence type="ECO:0000256" key="6">
    <source>
        <dbReference type="RuleBase" id="RU362062"/>
    </source>
</evidence>
<dbReference type="PANTHER" id="PTHR30435">
    <property type="entry name" value="FLAGELLAR PROTEIN"/>
    <property type="match status" value="1"/>
</dbReference>
<evidence type="ECO:0000256" key="7">
    <source>
        <dbReference type="SAM" id="MobiDB-lite"/>
    </source>
</evidence>
<evidence type="ECO:0000259" key="9">
    <source>
        <dbReference type="Pfam" id="PF06429"/>
    </source>
</evidence>
<dbReference type="EMBL" id="AP014809">
    <property type="protein sequence ID" value="BAU91501.1"/>
    <property type="molecule type" value="Genomic_DNA"/>
</dbReference>